<reference evidence="1 2" key="1">
    <citation type="journal article" date="2019" name="Sci. Data">
        <title>Hybrid genome assembly and annotation of Danionella translucida.</title>
        <authorList>
            <person name="Kadobianskyi M."/>
            <person name="Schulze L."/>
            <person name="Schuelke M."/>
            <person name="Judkewitz B."/>
        </authorList>
    </citation>
    <scope>NUCLEOTIDE SEQUENCE [LARGE SCALE GENOMIC DNA]</scope>
    <source>
        <strain evidence="1 2">Bolton</strain>
    </source>
</reference>
<keyword evidence="2" id="KW-1185">Reference proteome</keyword>
<gene>
    <name evidence="1" type="ORF">DNTS_014801</name>
</gene>
<dbReference type="AlphaFoldDB" id="A0A553N204"/>
<dbReference type="OrthoDB" id="6159439at2759"/>
<organism evidence="1 2">
    <name type="scientific">Danionella cerebrum</name>
    <dbReference type="NCBI Taxonomy" id="2873325"/>
    <lineage>
        <taxon>Eukaryota</taxon>
        <taxon>Metazoa</taxon>
        <taxon>Chordata</taxon>
        <taxon>Craniata</taxon>
        <taxon>Vertebrata</taxon>
        <taxon>Euteleostomi</taxon>
        <taxon>Actinopterygii</taxon>
        <taxon>Neopterygii</taxon>
        <taxon>Teleostei</taxon>
        <taxon>Ostariophysi</taxon>
        <taxon>Cypriniformes</taxon>
        <taxon>Danionidae</taxon>
        <taxon>Danioninae</taxon>
        <taxon>Danionella</taxon>
    </lineage>
</organism>
<sequence>MVMLNETYPASAAPLSVQQWETGGAAKLDLLELSKYHVFSSVERRQEAQCFLRLTDNDDVNECEGH</sequence>
<dbReference type="EMBL" id="SRMA01027121">
    <property type="protein sequence ID" value="TRY59461.1"/>
    <property type="molecule type" value="Genomic_DNA"/>
</dbReference>
<proteinExistence type="predicted"/>
<dbReference type="Proteomes" id="UP000316079">
    <property type="component" value="Unassembled WGS sequence"/>
</dbReference>
<accession>A0A553N204</accession>
<name>A0A553N204_9TELE</name>
<protein>
    <submittedName>
        <fullName evidence="1">Uncharacterized protein</fullName>
    </submittedName>
</protein>
<comment type="caution">
    <text evidence="1">The sequence shown here is derived from an EMBL/GenBank/DDBJ whole genome shotgun (WGS) entry which is preliminary data.</text>
</comment>
<evidence type="ECO:0000313" key="1">
    <source>
        <dbReference type="EMBL" id="TRY59461.1"/>
    </source>
</evidence>
<evidence type="ECO:0000313" key="2">
    <source>
        <dbReference type="Proteomes" id="UP000316079"/>
    </source>
</evidence>